<dbReference type="PANTHER" id="PTHR34135:SF2">
    <property type="entry name" value="LYSOZYME"/>
    <property type="match status" value="1"/>
</dbReference>
<evidence type="ECO:0000259" key="4">
    <source>
        <dbReference type="Pfam" id="PF03217"/>
    </source>
</evidence>
<dbReference type="eggNOG" id="COG3757">
    <property type="taxonomic scope" value="Bacteria"/>
</dbReference>
<dbReference type="GO" id="GO:0016052">
    <property type="term" value="P:carbohydrate catabolic process"/>
    <property type="evidence" value="ECO:0007669"/>
    <property type="project" value="TreeGrafter"/>
</dbReference>
<protein>
    <submittedName>
        <fullName evidence="5">Glycosyl hydrolase family 25</fullName>
    </submittedName>
</protein>
<dbReference type="InterPro" id="IPR018077">
    <property type="entry name" value="Glyco_hydro_fam25_subgr"/>
</dbReference>
<dbReference type="CAZy" id="GH25">
    <property type="family name" value="Glycoside Hydrolase Family 25"/>
</dbReference>
<evidence type="ECO:0000256" key="2">
    <source>
        <dbReference type="ARBA" id="ARBA00022801"/>
    </source>
</evidence>
<dbReference type="PROSITE" id="PS51904">
    <property type="entry name" value="GLYCOSYL_HYDROL_F25_2"/>
    <property type="match status" value="1"/>
</dbReference>
<dbReference type="STRING" id="525365.HMPREF0548_0017"/>
<dbReference type="AlphaFoldDB" id="C2EK21"/>
<dbReference type="HOGENOM" id="CLU_032892_0_0_9"/>
<proteinExistence type="inferred from homology"/>
<gene>
    <name evidence="5" type="ORF">HMPREF0548_0017</name>
</gene>
<dbReference type="GO" id="GO:0009253">
    <property type="term" value="P:peptidoglycan catabolic process"/>
    <property type="evidence" value="ECO:0007669"/>
    <property type="project" value="InterPro"/>
</dbReference>
<dbReference type="SMART" id="SM00641">
    <property type="entry name" value="Glyco_25"/>
    <property type="match status" value="2"/>
</dbReference>
<name>C2EK21_9LACO</name>
<feature type="domain" description="S-layer protein C-terminal" evidence="4">
    <location>
        <begin position="330"/>
        <end position="390"/>
    </location>
</feature>
<sequence length="393" mass="42688">MLTLSTNYGGINLIKKKTIVKLACATMLMNTGMTIIPSFISTSQVQASTTSVAAKALGIDVASYQSADLSAHAKAGSQFAIVKVSEGTSYRNPKGASQIKSAIANDMMPMGYHFATFSSNSSVARKEAKYAISSAKALGLPKGSYLACDYETGQGNIITNGKNVTANAIIAFMDEIKSAGYQPLLYASSSVLQNNINTPSIVKKYPNSLWVAAYAISGRVDKPNFKYFPSMDGVAIWQYTDNWKGMSTDGNVTILPLSISGSAVSQAPVNKNTKHTAKVMYKANVYNHDGQRTGESYKAYSTITYYGGKTKLKNGKSALRIGENKYVLSSNVLGNARKFKYDAYVYKNDGTLNSSWKSFKQGSPVKTYGPKHYIHNEAYYRVGQNAYVKADRF</sequence>
<dbReference type="SUPFAM" id="SSF51445">
    <property type="entry name" value="(Trans)glycosidases"/>
    <property type="match status" value="1"/>
</dbReference>
<dbReference type="InterPro" id="IPR024968">
    <property type="entry name" value="SlpA_C_lactobacillus"/>
</dbReference>
<dbReference type="Pfam" id="PF03217">
    <property type="entry name" value="SlpA"/>
    <property type="match status" value="2"/>
</dbReference>
<dbReference type="EMBL" id="ACGU01000009">
    <property type="protein sequence ID" value="EEJ73036.1"/>
    <property type="molecule type" value="Genomic_DNA"/>
</dbReference>
<dbReference type="GO" id="GO:0003796">
    <property type="term" value="F:lysozyme activity"/>
    <property type="evidence" value="ECO:0007669"/>
    <property type="project" value="InterPro"/>
</dbReference>
<keyword evidence="3" id="KW-0326">Glycosidase</keyword>
<dbReference type="PANTHER" id="PTHR34135">
    <property type="entry name" value="LYSOZYME"/>
    <property type="match status" value="1"/>
</dbReference>
<dbReference type="GO" id="GO:0016998">
    <property type="term" value="P:cell wall macromolecule catabolic process"/>
    <property type="evidence" value="ECO:0007669"/>
    <property type="project" value="InterPro"/>
</dbReference>
<keyword evidence="6" id="KW-1185">Reference proteome</keyword>
<keyword evidence="2 5" id="KW-0378">Hydrolase</keyword>
<accession>C2EK21</accession>
<dbReference type="Pfam" id="PF01183">
    <property type="entry name" value="Glyco_hydro_25"/>
    <property type="match status" value="1"/>
</dbReference>
<dbReference type="Proteomes" id="UP000005583">
    <property type="component" value="Unassembled WGS sequence"/>
</dbReference>
<dbReference type="InterPro" id="IPR002053">
    <property type="entry name" value="Glyco_hydro_25"/>
</dbReference>
<comment type="caution">
    <text evidence="5">The sequence shown here is derived from an EMBL/GenBank/DDBJ whole genome shotgun (WGS) entry which is preliminary data.</text>
</comment>
<comment type="similarity">
    <text evidence="1">Belongs to the glycosyl hydrolase 25 family.</text>
</comment>
<dbReference type="Gene3D" id="3.20.20.80">
    <property type="entry name" value="Glycosidases"/>
    <property type="match status" value="1"/>
</dbReference>
<dbReference type="InterPro" id="IPR017853">
    <property type="entry name" value="GH"/>
</dbReference>
<evidence type="ECO:0000256" key="1">
    <source>
        <dbReference type="ARBA" id="ARBA00010646"/>
    </source>
</evidence>
<feature type="domain" description="S-layer protein C-terminal" evidence="4">
    <location>
        <begin position="271"/>
        <end position="328"/>
    </location>
</feature>
<organism evidence="5 6">
    <name type="scientific">Lactobacillus ultunensis DSM 16047</name>
    <dbReference type="NCBI Taxonomy" id="525365"/>
    <lineage>
        <taxon>Bacteria</taxon>
        <taxon>Bacillati</taxon>
        <taxon>Bacillota</taxon>
        <taxon>Bacilli</taxon>
        <taxon>Lactobacillales</taxon>
        <taxon>Lactobacillaceae</taxon>
        <taxon>Lactobacillus</taxon>
    </lineage>
</organism>
<evidence type="ECO:0000313" key="6">
    <source>
        <dbReference type="Proteomes" id="UP000005583"/>
    </source>
</evidence>
<reference evidence="5 6" key="1">
    <citation type="submission" date="2009-01" db="EMBL/GenBank/DDBJ databases">
        <authorList>
            <person name="Qin X."/>
            <person name="Bachman B."/>
            <person name="Battles P."/>
            <person name="Bell A."/>
            <person name="Bess C."/>
            <person name="Bickham C."/>
            <person name="Chaboub L."/>
            <person name="Chen D."/>
            <person name="Coyle M."/>
            <person name="Deiros D.R."/>
            <person name="Dinh H."/>
            <person name="Forbes L."/>
            <person name="Fowler G."/>
            <person name="Francisco L."/>
            <person name="Fu Q."/>
            <person name="Gubbala S."/>
            <person name="Hale W."/>
            <person name="Han Y."/>
            <person name="Hemphill L."/>
            <person name="Highlander S.K."/>
            <person name="Hirani K."/>
            <person name="Hogues M."/>
            <person name="Jackson L."/>
            <person name="Jakkamsetti A."/>
            <person name="Javaid M."/>
            <person name="Jiang H."/>
            <person name="Korchina V."/>
            <person name="Kovar C."/>
            <person name="Lara F."/>
            <person name="Lee S."/>
            <person name="Mata R."/>
            <person name="Mathew T."/>
            <person name="Moen C."/>
            <person name="Morales K."/>
            <person name="Munidasa M."/>
            <person name="Nazareth L."/>
            <person name="Ngo R."/>
            <person name="Nguyen L."/>
            <person name="Okwuonu G."/>
            <person name="Ongeri F."/>
            <person name="Patil S."/>
            <person name="Petrosino J."/>
            <person name="Pham C."/>
            <person name="Pham P."/>
            <person name="Pu L.-L."/>
            <person name="Puazo M."/>
            <person name="Raj R."/>
            <person name="Reid J."/>
            <person name="Rouhana J."/>
            <person name="Saada N."/>
            <person name="Shang Y."/>
            <person name="Simmons D."/>
            <person name="Thornton R."/>
            <person name="Warren J."/>
            <person name="Weissenberger G."/>
            <person name="Zhang J."/>
            <person name="Zhang L."/>
            <person name="Zhou C."/>
            <person name="Zhu D."/>
            <person name="Muzny D."/>
            <person name="Worley K."/>
            <person name="Gibbs R."/>
        </authorList>
    </citation>
    <scope>NUCLEOTIDE SEQUENCE [LARGE SCALE GENOMIC DNA]</scope>
    <source>
        <strain evidence="5 6">DSM 16047</strain>
    </source>
</reference>
<evidence type="ECO:0000256" key="3">
    <source>
        <dbReference type="ARBA" id="ARBA00023295"/>
    </source>
</evidence>
<dbReference type="CDD" id="cd06415">
    <property type="entry name" value="GH25_Cpl1-like"/>
    <property type="match status" value="1"/>
</dbReference>
<evidence type="ECO:0000313" key="5">
    <source>
        <dbReference type="EMBL" id="EEJ73036.1"/>
    </source>
</evidence>